<name>A0ABR9EHX8_9GAMM</name>
<proteinExistence type="inferred from homology"/>
<evidence type="ECO:0000256" key="2">
    <source>
        <dbReference type="ARBA" id="ARBA00005811"/>
    </source>
</evidence>
<evidence type="ECO:0000256" key="8">
    <source>
        <dbReference type="SAM" id="Phobius"/>
    </source>
</evidence>
<gene>
    <name evidence="9" type="ORF">PAUR_b0651</name>
</gene>
<organism evidence="9 10">
    <name type="scientific">Pseudoalteromonas aurantia 208</name>
    <dbReference type="NCBI Taxonomy" id="1314867"/>
    <lineage>
        <taxon>Bacteria</taxon>
        <taxon>Pseudomonadati</taxon>
        <taxon>Pseudomonadota</taxon>
        <taxon>Gammaproteobacteria</taxon>
        <taxon>Alteromonadales</taxon>
        <taxon>Pseudoalteromonadaceae</taxon>
        <taxon>Pseudoalteromonas</taxon>
    </lineage>
</organism>
<keyword evidence="7" id="KW-0813">Transport</keyword>
<evidence type="ECO:0000256" key="1">
    <source>
        <dbReference type="ARBA" id="ARBA00004162"/>
    </source>
</evidence>
<keyword evidence="10" id="KW-1185">Reference proteome</keyword>
<keyword evidence="6 8" id="KW-0472">Membrane</keyword>
<sequence length="135" mass="14834">MLELPKPSENALVPDLTALLDVLFIVLVFLLLSVAVQVNVMEVSLPDAGDNGSAVSEQTPVVLSLMYHDDHVSYALNDQPFSTQETLMQAVKHIEYVSPVFIAVDKHVPSEALVQLLANLSQENRSIANILIERK</sequence>
<protein>
    <recommendedName>
        <fullName evidence="11">Biopolymer transporter</fullName>
    </recommendedName>
</protein>
<evidence type="ECO:0008006" key="11">
    <source>
        <dbReference type="Google" id="ProtNLM"/>
    </source>
</evidence>
<keyword evidence="4 7" id="KW-0812">Transmembrane</keyword>
<comment type="similarity">
    <text evidence="2 7">Belongs to the ExbD/TolR family.</text>
</comment>
<evidence type="ECO:0000256" key="4">
    <source>
        <dbReference type="ARBA" id="ARBA00022692"/>
    </source>
</evidence>
<reference evidence="9 10" key="1">
    <citation type="submission" date="2015-03" db="EMBL/GenBank/DDBJ databases">
        <title>Genome sequence of Pseudoalteromonas aurantia.</title>
        <authorList>
            <person name="Xie B.-B."/>
            <person name="Rong J.-C."/>
            <person name="Qin Q.-L."/>
            <person name="Zhang Y.-Z."/>
        </authorList>
    </citation>
    <scope>NUCLEOTIDE SEQUENCE [LARGE SCALE GENOMIC DNA]</scope>
    <source>
        <strain evidence="9 10">208</strain>
    </source>
</reference>
<comment type="caution">
    <text evidence="9">The sequence shown here is derived from an EMBL/GenBank/DDBJ whole genome shotgun (WGS) entry which is preliminary data.</text>
</comment>
<keyword evidence="3" id="KW-1003">Cell membrane</keyword>
<dbReference type="Pfam" id="PF02472">
    <property type="entry name" value="ExbD"/>
    <property type="match status" value="1"/>
</dbReference>
<keyword evidence="5 8" id="KW-1133">Transmembrane helix</keyword>
<dbReference type="RefSeq" id="WP_192509665.1">
    <property type="nucleotide sequence ID" value="NZ_AQGV01000015.1"/>
</dbReference>
<dbReference type="Proteomes" id="UP000615755">
    <property type="component" value="Unassembled WGS sequence"/>
</dbReference>
<evidence type="ECO:0000256" key="6">
    <source>
        <dbReference type="ARBA" id="ARBA00023136"/>
    </source>
</evidence>
<feature type="transmembrane region" description="Helical" evidence="8">
    <location>
        <begin position="16"/>
        <end position="36"/>
    </location>
</feature>
<evidence type="ECO:0000256" key="3">
    <source>
        <dbReference type="ARBA" id="ARBA00022475"/>
    </source>
</evidence>
<keyword evidence="7" id="KW-0653">Protein transport</keyword>
<dbReference type="InterPro" id="IPR003400">
    <property type="entry name" value="ExbD"/>
</dbReference>
<evidence type="ECO:0000256" key="7">
    <source>
        <dbReference type="RuleBase" id="RU003879"/>
    </source>
</evidence>
<evidence type="ECO:0000256" key="5">
    <source>
        <dbReference type="ARBA" id="ARBA00022989"/>
    </source>
</evidence>
<accession>A0ABR9EHX8</accession>
<dbReference type="EMBL" id="AQGV01000015">
    <property type="protein sequence ID" value="MBE0370586.1"/>
    <property type="molecule type" value="Genomic_DNA"/>
</dbReference>
<comment type="subcellular location">
    <subcellularLocation>
        <location evidence="1">Cell membrane</location>
        <topology evidence="1">Single-pass membrane protein</topology>
    </subcellularLocation>
    <subcellularLocation>
        <location evidence="7">Cell membrane</location>
        <topology evidence="7">Single-pass type II membrane protein</topology>
    </subcellularLocation>
</comment>
<evidence type="ECO:0000313" key="9">
    <source>
        <dbReference type="EMBL" id="MBE0370586.1"/>
    </source>
</evidence>
<evidence type="ECO:0000313" key="10">
    <source>
        <dbReference type="Proteomes" id="UP000615755"/>
    </source>
</evidence>